<name>A0A1W0E6T0_9MICR</name>
<dbReference type="Proteomes" id="UP000192758">
    <property type="component" value="Unassembled WGS sequence"/>
</dbReference>
<gene>
    <name evidence="2" type="ORF">EHP00_233</name>
</gene>
<comment type="caution">
    <text evidence="2">The sequence shown here is derived from an EMBL/GenBank/DDBJ whole genome shotgun (WGS) entry which is preliminary data.</text>
</comment>
<proteinExistence type="predicted"/>
<organism evidence="2 3">
    <name type="scientific">Ecytonucleospora hepatopenaei</name>
    <dbReference type="NCBI Taxonomy" id="646526"/>
    <lineage>
        <taxon>Eukaryota</taxon>
        <taxon>Fungi</taxon>
        <taxon>Fungi incertae sedis</taxon>
        <taxon>Microsporidia</taxon>
        <taxon>Enterocytozoonidae</taxon>
        <taxon>Ecytonucleospora</taxon>
    </lineage>
</organism>
<evidence type="ECO:0008006" key="4">
    <source>
        <dbReference type="Google" id="ProtNLM"/>
    </source>
</evidence>
<keyword evidence="1" id="KW-0175">Coiled coil</keyword>
<accession>A0A1W0E6T0</accession>
<evidence type="ECO:0000313" key="3">
    <source>
        <dbReference type="Proteomes" id="UP000192758"/>
    </source>
</evidence>
<keyword evidence="3" id="KW-1185">Reference proteome</keyword>
<protein>
    <recommendedName>
        <fullName evidence="4">Chromo domain-containing protein</fullName>
    </recommendedName>
</protein>
<evidence type="ECO:0000313" key="2">
    <source>
        <dbReference type="EMBL" id="OQS54879.1"/>
    </source>
</evidence>
<feature type="coiled-coil region" evidence="1">
    <location>
        <begin position="47"/>
        <end position="83"/>
    </location>
</feature>
<evidence type="ECO:0000256" key="1">
    <source>
        <dbReference type="SAM" id="Coils"/>
    </source>
</evidence>
<reference evidence="2 3" key="1">
    <citation type="journal article" date="2017" name="Environ. Microbiol.">
        <title>Decay of the glycolytic pathway and adaptation to intranuclear parasitism within Enterocytozoonidae microsporidia.</title>
        <authorList>
            <person name="Wiredu Boakye D."/>
            <person name="Jaroenlak P."/>
            <person name="Prachumwat A."/>
            <person name="Williams T.A."/>
            <person name="Bateman K.S."/>
            <person name="Itsathitphaisarn O."/>
            <person name="Sritunyalucksana K."/>
            <person name="Paszkiewicz K.H."/>
            <person name="Moore K.A."/>
            <person name="Stentiford G.D."/>
            <person name="Williams B.A."/>
        </authorList>
    </citation>
    <scope>NUCLEOTIDE SEQUENCE [LARGE SCALE GENOMIC DNA]</scope>
    <source>
        <strain evidence="2 3">TH1</strain>
    </source>
</reference>
<sequence>MNVSEDEEAQILEMKVYNKMFFFQVKWKDGSISWTRQSHLSNKSMVLDFLRVALKKLRIRKKEEDEKKNAEEVEKLKDEMIKKPKFAHQKENIVKQERLRFEAPPVSIQEKYDMINLKEKYKNGNFLCINRENKLFIEFKFYDVLYREKVDVDLEQCVFISFHKIFPFLHNFVHNGIFKQRLAEIIGEEAIVNEFTEFIRPQKRCFLTQCKKSFWLLCCPDNPTDNFLRTNKKSFVMFEIKKCEEAKMFFDGFKKQRNIDDFNSEKFGVFQKYHNNEFYSFGEDFKSKFKCHLIANKNLYSGKKLEQVLQETIELTDDIKEASCFVLDEYYAKNVNSIFPTEMIGETQVKNIYVQKKHQLIEIFKESGVFILTRDFLFYGSLDFMVELARFISKTNKWSVKCLRSSYNVFKERLNDIDKVKSQLNRYKEFYNILKANIISGLEFENPHDFKNYVEREYAKEYKHYILLSSHTDCLECKTTDFVKKIIFDAN</sequence>
<dbReference type="VEuPathDB" id="MicrosporidiaDB:EHP00_233"/>
<dbReference type="AlphaFoldDB" id="A0A1W0E6T0"/>
<dbReference type="EMBL" id="MNPJ01000016">
    <property type="protein sequence ID" value="OQS54879.1"/>
    <property type="molecule type" value="Genomic_DNA"/>
</dbReference>